<proteinExistence type="predicted"/>
<sequence>MESFKPLQPPIARAEIQKEGSKASYLGKHQRSTNGNVLGPGKLLSQPRMQRIFNIVVGHFPKALSCCQVIDRSDLNKMTASNLAIVFGPNLLWSRQEQASLSSITHINQFTEYILRNQHLLFSK</sequence>
<protein>
    <submittedName>
        <fullName evidence="1">Uncharacterized protein</fullName>
    </submittedName>
</protein>
<name>A0ACB8C1Y2_DERSI</name>
<accession>A0ACB8C1Y2</accession>
<comment type="caution">
    <text evidence="1">The sequence shown here is derived from an EMBL/GenBank/DDBJ whole genome shotgun (WGS) entry which is preliminary data.</text>
</comment>
<gene>
    <name evidence="1" type="ORF">HPB49_003333</name>
</gene>
<dbReference type="Proteomes" id="UP000821865">
    <property type="component" value="Chromosome 9"/>
</dbReference>
<dbReference type="EMBL" id="CM023478">
    <property type="protein sequence ID" value="KAH7932826.1"/>
    <property type="molecule type" value="Genomic_DNA"/>
</dbReference>
<reference evidence="1" key="1">
    <citation type="submission" date="2020-05" db="EMBL/GenBank/DDBJ databases">
        <title>Large-scale comparative analyses of tick genomes elucidate their genetic diversity and vector capacities.</title>
        <authorList>
            <person name="Jia N."/>
            <person name="Wang J."/>
            <person name="Shi W."/>
            <person name="Du L."/>
            <person name="Sun Y."/>
            <person name="Zhan W."/>
            <person name="Jiang J."/>
            <person name="Wang Q."/>
            <person name="Zhang B."/>
            <person name="Ji P."/>
            <person name="Sakyi L.B."/>
            <person name="Cui X."/>
            <person name="Yuan T."/>
            <person name="Jiang B."/>
            <person name="Yang W."/>
            <person name="Lam T.T.-Y."/>
            <person name="Chang Q."/>
            <person name="Ding S."/>
            <person name="Wang X."/>
            <person name="Zhu J."/>
            <person name="Ruan X."/>
            <person name="Zhao L."/>
            <person name="Wei J."/>
            <person name="Que T."/>
            <person name="Du C."/>
            <person name="Cheng J."/>
            <person name="Dai P."/>
            <person name="Han X."/>
            <person name="Huang E."/>
            <person name="Gao Y."/>
            <person name="Liu J."/>
            <person name="Shao H."/>
            <person name="Ye R."/>
            <person name="Li L."/>
            <person name="Wei W."/>
            <person name="Wang X."/>
            <person name="Wang C."/>
            <person name="Yang T."/>
            <person name="Huo Q."/>
            <person name="Li W."/>
            <person name="Guo W."/>
            <person name="Chen H."/>
            <person name="Zhou L."/>
            <person name="Ni X."/>
            <person name="Tian J."/>
            <person name="Zhou Y."/>
            <person name="Sheng Y."/>
            <person name="Liu T."/>
            <person name="Pan Y."/>
            <person name="Xia L."/>
            <person name="Li J."/>
            <person name="Zhao F."/>
            <person name="Cao W."/>
        </authorList>
    </citation>
    <scope>NUCLEOTIDE SEQUENCE</scope>
    <source>
        <strain evidence="1">Dsil-2018</strain>
    </source>
</reference>
<evidence type="ECO:0000313" key="1">
    <source>
        <dbReference type="EMBL" id="KAH7932826.1"/>
    </source>
</evidence>
<organism evidence="1 2">
    <name type="scientific">Dermacentor silvarum</name>
    <name type="common">Tick</name>
    <dbReference type="NCBI Taxonomy" id="543639"/>
    <lineage>
        <taxon>Eukaryota</taxon>
        <taxon>Metazoa</taxon>
        <taxon>Ecdysozoa</taxon>
        <taxon>Arthropoda</taxon>
        <taxon>Chelicerata</taxon>
        <taxon>Arachnida</taxon>
        <taxon>Acari</taxon>
        <taxon>Parasitiformes</taxon>
        <taxon>Ixodida</taxon>
        <taxon>Ixodoidea</taxon>
        <taxon>Ixodidae</taxon>
        <taxon>Rhipicephalinae</taxon>
        <taxon>Dermacentor</taxon>
    </lineage>
</organism>
<evidence type="ECO:0000313" key="2">
    <source>
        <dbReference type="Proteomes" id="UP000821865"/>
    </source>
</evidence>
<keyword evidence="2" id="KW-1185">Reference proteome</keyword>